<keyword evidence="3" id="KW-1185">Reference proteome</keyword>
<name>A0A0P6X1W5_9CHLR</name>
<dbReference type="Pfam" id="PF07883">
    <property type="entry name" value="Cupin_2"/>
    <property type="match status" value="1"/>
</dbReference>
<dbReference type="SUPFAM" id="SSF51182">
    <property type="entry name" value="RmlC-like cupins"/>
    <property type="match status" value="1"/>
</dbReference>
<dbReference type="EMBL" id="LGCK01000006">
    <property type="protein sequence ID" value="KPL73412.1"/>
    <property type="molecule type" value="Genomic_DNA"/>
</dbReference>
<dbReference type="InterPro" id="IPR014710">
    <property type="entry name" value="RmlC-like_jellyroll"/>
</dbReference>
<evidence type="ECO:0000313" key="3">
    <source>
        <dbReference type="Proteomes" id="UP000050430"/>
    </source>
</evidence>
<sequence>MNNIIDQGIIATVDGELSLSLIPWNKHATCEGVFLKHLIKGEQTGGKFSCHLVKVQAGCQISDHIHPENWELHEVVSGEAIGIIENRQISYEPGTCAVIPQGKIHRVVAGDQDLYIMAKFIPALL</sequence>
<dbReference type="OrthoDB" id="1682325at2"/>
<dbReference type="STRING" id="229920.ADM99_04230"/>
<dbReference type="Proteomes" id="UP000050430">
    <property type="component" value="Unassembled WGS sequence"/>
</dbReference>
<dbReference type="Gene3D" id="2.60.120.10">
    <property type="entry name" value="Jelly Rolls"/>
    <property type="match status" value="1"/>
</dbReference>
<evidence type="ECO:0000259" key="1">
    <source>
        <dbReference type="Pfam" id="PF07883"/>
    </source>
</evidence>
<gene>
    <name evidence="2" type="ORF">ADM99_04230</name>
</gene>
<reference evidence="2 3" key="1">
    <citation type="submission" date="2015-07" db="EMBL/GenBank/DDBJ databases">
        <title>Genome sequence of Leptolinea tardivitalis DSM 16556.</title>
        <authorList>
            <person name="Hemp J."/>
            <person name="Ward L.M."/>
            <person name="Pace L.A."/>
            <person name="Fischer W.W."/>
        </authorList>
    </citation>
    <scope>NUCLEOTIDE SEQUENCE [LARGE SCALE GENOMIC DNA]</scope>
    <source>
        <strain evidence="2 3">YMTK-2</strain>
    </source>
</reference>
<dbReference type="InterPro" id="IPR011051">
    <property type="entry name" value="RmlC_Cupin_sf"/>
</dbReference>
<accession>A0A0P6X1W5</accession>
<dbReference type="InterPro" id="IPR013096">
    <property type="entry name" value="Cupin_2"/>
</dbReference>
<protein>
    <recommendedName>
        <fullName evidence="1">Cupin type-2 domain-containing protein</fullName>
    </recommendedName>
</protein>
<organism evidence="2 3">
    <name type="scientific">Leptolinea tardivitalis</name>
    <dbReference type="NCBI Taxonomy" id="229920"/>
    <lineage>
        <taxon>Bacteria</taxon>
        <taxon>Bacillati</taxon>
        <taxon>Chloroflexota</taxon>
        <taxon>Anaerolineae</taxon>
        <taxon>Anaerolineales</taxon>
        <taxon>Anaerolineaceae</taxon>
        <taxon>Leptolinea</taxon>
    </lineage>
</organism>
<evidence type="ECO:0000313" key="2">
    <source>
        <dbReference type="EMBL" id="KPL73412.1"/>
    </source>
</evidence>
<feature type="domain" description="Cupin type-2" evidence="1">
    <location>
        <begin position="52"/>
        <end position="112"/>
    </location>
</feature>
<dbReference type="AlphaFoldDB" id="A0A0P6X1W5"/>
<comment type="caution">
    <text evidence="2">The sequence shown here is derived from an EMBL/GenBank/DDBJ whole genome shotgun (WGS) entry which is preliminary data.</text>
</comment>
<dbReference type="RefSeq" id="WP_062421836.1">
    <property type="nucleotide sequence ID" value="NZ_BBYA01000009.1"/>
</dbReference>
<proteinExistence type="predicted"/>